<keyword evidence="4 7" id="KW-1133">Transmembrane helix</keyword>
<feature type="transmembrane region" description="Helical" evidence="7">
    <location>
        <begin position="53"/>
        <end position="75"/>
    </location>
</feature>
<comment type="caution">
    <text evidence="8">The sequence shown here is derived from an EMBL/GenBank/DDBJ whole genome shotgun (WGS) entry which is preliminary data.</text>
</comment>
<feature type="transmembrane region" description="Helical" evidence="7">
    <location>
        <begin position="339"/>
        <end position="362"/>
    </location>
</feature>
<dbReference type="SUPFAM" id="SSF118215">
    <property type="entry name" value="Proton glutamate symport protein"/>
    <property type="match status" value="1"/>
</dbReference>
<dbReference type="PANTHER" id="PTHR42865">
    <property type="entry name" value="PROTON/GLUTAMATE-ASPARTATE SYMPORTER"/>
    <property type="match status" value="1"/>
</dbReference>
<evidence type="ECO:0000256" key="3">
    <source>
        <dbReference type="ARBA" id="ARBA00022692"/>
    </source>
</evidence>
<evidence type="ECO:0000256" key="1">
    <source>
        <dbReference type="ARBA" id="ARBA00004141"/>
    </source>
</evidence>
<feature type="transmembrane region" description="Helical" evidence="7">
    <location>
        <begin position="21"/>
        <end position="41"/>
    </location>
</feature>
<keyword evidence="5 7" id="KW-0472">Membrane</keyword>
<feature type="transmembrane region" description="Helical" evidence="7">
    <location>
        <begin position="87"/>
        <end position="109"/>
    </location>
</feature>
<evidence type="ECO:0000256" key="4">
    <source>
        <dbReference type="ARBA" id="ARBA00022989"/>
    </source>
</evidence>
<feature type="transmembrane region" description="Helical" evidence="7">
    <location>
        <begin position="313"/>
        <end position="333"/>
    </location>
</feature>
<name>A0ABP8XWJ0_9MICO</name>
<evidence type="ECO:0000256" key="5">
    <source>
        <dbReference type="ARBA" id="ARBA00023136"/>
    </source>
</evidence>
<dbReference type="InterPro" id="IPR001991">
    <property type="entry name" value="Na-dicarboxylate_symporter"/>
</dbReference>
<dbReference type="InterPro" id="IPR036458">
    <property type="entry name" value="Na:dicarbo_symporter_sf"/>
</dbReference>
<dbReference type="PANTHER" id="PTHR42865:SF1">
    <property type="entry name" value="AEROBIC C4-DICARBOXYLATE TRANSPORT PROTEIN"/>
    <property type="match status" value="1"/>
</dbReference>
<keyword evidence="3 7" id="KW-0812">Transmembrane</keyword>
<feature type="transmembrane region" description="Helical" evidence="7">
    <location>
        <begin position="155"/>
        <end position="173"/>
    </location>
</feature>
<protein>
    <submittedName>
        <fullName evidence="8">C4-dicarboxylate transporter DctA</fullName>
    </submittedName>
</protein>
<dbReference type="EMBL" id="BAABHM010000022">
    <property type="protein sequence ID" value="GAA4715532.1"/>
    <property type="molecule type" value="Genomic_DNA"/>
</dbReference>
<dbReference type="Pfam" id="PF00375">
    <property type="entry name" value="SDF"/>
    <property type="match status" value="1"/>
</dbReference>
<proteinExistence type="predicted"/>
<gene>
    <name evidence="8" type="ORF">GCM10023198_43580</name>
</gene>
<evidence type="ECO:0000313" key="9">
    <source>
        <dbReference type="Proteomes" id="UP001500843"/>
    </source>
</evidence>
<dbReference type="RefSeq" id="WP_253876171.1">
    <property type="nucleotide sequence ID" value="NZ_BAABHM010000022.1"/>
</dbReference>
<evidence type="ECO:0000256" key="2">
    <source>
        <dbReference type="ARBA" id="ARBA00022448"/>
    </source>
</evidence>
<organism evidence="8 9">
    <name type="scientific">Promicromonospora umidemergens</name>
    <dbReference type="NCBI Taxonomy" id="629679"/>
    <lineage>
        <taxon>Bacteria</taxon>
        <taxon>Bacillati</taxon>
        <taxon>Actinomycetota</taxon>
        <taxon>Actinomycetes</taxon>
        <taxon>Micrococcales</taxon>
        <taxon>Promicromonosporaceae</taxon>
        <taxon>Promicromonospora</taxon>
    </lineage>
</organism>
<evidence type="ECO:0000256" key="7">
    <source>
        <dbReference type="SAM" id="Phobius"/>
    </source>
</evidence>
<dbReference type="Proteomes" id="UP001500843">
    <property type="component" value="Unassembled WGS sequence"/>
</dbReference>
<feature type="region of interest" description="Disordered" evidence="6">
    <location>
        <begin position="430"/>
        <end position="464"/>
    </location>
</feature>
<dbReference type="Gene3D" id="1.10.3860.10">
    <property type="entry name" value="Sodium:dicarboxylate symporter"/>
    <property type="match status" value="1"/>
</dbReference>
<evidence type="ECO:0000256" key="6">
    <source>
        <dbReference type="SAM" id="MobiDB-lite"/>
    </source>
</evidence>
<feature type="compositionally biased region" description="Basic and acidic residues" evidence="6">
    <location>
        <begin position="447"/>
        <end position="458"/>
    </location>
</feature>
<reference evidence="9" key="1">
    <citation type="journal article" date="2019" name="Int. J. Syst. Evol. Microbiol.">
        <title>The Global Catalogue of Microorganisms (GCM) 10K type strain sequencing project: providing services to taxonomists for standard genome sequencing and annotation.</title>
        <authorList>
            <consortium name="The Broad Institute Genomics Platform"/>
            <consortium name="The Broad Institute Genome Sequencing Center for Infectious Disease"/>
            <person name="Wu L."/>
            <person name="Ma J."/>
        </authorList>
    </citation>
    <scope>NUCLEOTIDE SEQUENCE [LARGE SCALE GENOMIC DNA]</scope>
    <source>
        <strain evidence="9">JCM 17975</strain>
    </source>
</reference>
<dbReference type="PRINTS" id="PR00173">
    <property type="entry name" value="EDTRNSPORT"/>
</dbReference>
<keyword evidence="9" id="KW-1185">Reference proteome</keyword>
<accession>A0ABP8XWJ0</accession>
<feature type="transmembrane region" description="Helical" evidence="7">
    <location>
        <begin position="221"/>
        <end position="251"/>
    </location>
</feature>
<comment type="subcellular location">
    <subcellularLocation>
        <location evidence="1">Membrane</location>
        <topology evidence="1">Multi-pass membrane protein</topology>
    </subcellularLocation>
</comment>
<keyword evidence="2" id="KW-0813">Transport</keyword>
<feature type="transmembrane region" description="Helical" evidence="7">
    <location>
        <begin position="194"/>
        <end position="215"/>
    </location>
</feature>
<sequence>MAEKQPAGTGTTPRRRLDKSHYLYIAVIVAVVAGVIVGLASPDTGVALKPLGTGFVALIKMMISPVIFCTIVLGIGSIAKAATVGRVGGLALLYFLAMSTFALVIGLVVGNVLHPGEGLSITGASYEAEGEAETLVDFALGIIPTTLVSPLTGDSVLQTLFVALLVGFAIQQLGARGRPALDAVRLIQGIVFRVLTMILWVAPVGAFGAIAGVVGETGWGAVLALGTLMLGFYVTCILFIVLVLGTVLRLVSGVNIFKLMKYLAREYLLIVSTSSSEAALPRLISKMEHLGVSKPVVGITVPTGYSFNLDGTAIYLTMASLFIASALGTPLSIPEQVGMLAFMIIASKGAAGVTGAGLATLAGGLQTYRPDLVDGVGLIVGIDRFMSEARALTNFTGNAVATVVIGTWTREIDRGRVDQVLSGVLPFDESMADDAHGGEPDDAAPVAEERNDGSRQKVVEPAAV</sequence>
<evidence type="ECO:0000313" key="8">
    <source>
        <dbReference type="EMBL" id="GAA4715532.1"/>
    </source>
</evidence>